<proteinExistence type="predicted"/>
<feature type="domain" description="HTH tetR-type" evidence="3">
    <location>
        <begin position="24"/>
        <end position="84"/>
    </location>
</feature>
<evidence type="ECO:0000259" key="3">
    <source>
        <dbReference type="PROSITE" id="PS50977"/>
    </source>
</evidence>
<evidence type="ECO:0000256" key="2">
    <source>
        <dbReference type="PROSITE-ProRule" id="PRU00335"/>
    </source>
</evidence>
<evidence type="ECO:0000313" key="4">
    <source>
        <dbReference type="EMBL" id="MBC2846566.1"/>
    </source>
</evidence>
<dbReference type="EMBL" id="JACLCP010000006">
    <property type="protein sequence ID" value="MBC2846566.1"/>
    <property type="molecule type" value="Genomic_DNA"/>
</dbReference>
<dbReference type="Pfam" id="PF00440">
    <property type="entry name" value="TetR_N"/>
    <property type="match status" value="1"/>
</dbReference>
<evidence type="ECO:0000256" key="1">
    <source>
        <dbReference type="ARBA" id="ARBA00023125"/>
    </source>
</evidence>
<comment type="caution">
    <text evidence="4">The sequence shown here is derived from an EMBL/GenBank/DDBJ whole genome shotgun (WGS) entry which is preliminary data.</text>
</comment>
<organism evidence="4 5">
    <name type="scientific">Winogradskyella flava</name>
    <dbReference type="NCBI Taxonomy" id="1884876"/>
    <lineage>
        <taxon>Bacteria</taxon>
        <taxon>Pseudomonadati</taxon>
        <taxon>Bacteroidota</taxon>
        <taxon>Flavobacteriia</taxon>
        <taxon>Flavobacteriales</taxon>
        <taxon>Flavobacteriaceae</taxon>
        <taxon>Winogradskyella</taxon>
    </lineage>
</organism>
<keyword evidence="1 2" id="KW-0238">DNA-binding</keyword>
<dbReference type="InterPro" id="IPR009057">
    <property type="entry name" value="Homeodomain-like_sf"/>
</dbReference>
<name>A0A842IXY6_9FLAO</name>
<sequence>MISLLSNLKIAVPDKIFIKDPESSDLGKRIIEHSILLIDDIGFDSFTFKKLGAQIGSNESSIYRYFESKHKLLLYLTSWYWAWIEYQMVFATHNVADENDQLLRAIDVVTRTIKEDVAFTHINEIVLNRIIINEYSKSYLTKEVDSENKEGYFVVYKRVIRRLSDIISHVNPDYEFPSSLASTIVEGALHQHFLKAHFSSITDCGKDVTPTEFFISLTQKVLKTTTDESR</sequence>
<dbReference type="InterPro" id="IPR001647">
    <property type="entry name" value="HTH_TetR"/>
</dbReference>
<protein>
    <submittedName>
        <fullName evidence="4">TetR/AcrR family transcriptional regulator</fullName>
    </submittedName>
</protein>
<dbReference type="Gene3D" id="1.10.357.10">
    <property type="entry name" value="Tetracycline Repressor, domain 2"/>
    <property type="match status" value="1"/>
</dbReference>
<dbReference type="RefSeq" id="WP_185790282.1">
    <property type="nucleotide sequence ID" value="NZ_JACLCP010000006.1"/>
</dbReference>
<evidence type="ECO:0000313" key="5">
    <source>
        <dbReference type="Proteomes" id="UP000533900"/>
    </source>
</evidence>
<dbReference type="SUPFAM" id="SSF46689">
    <property type="entry name" value="Homeodomain-like"/>
    <property type="match status" value="1"/>
</dbReference>
<accession>A0A842IXY6</accession>
<keyword evidence="5" id="KW-1185">Reference proteome</keyword>
<dbReference type="AlphaFoldDB" id="A0A842IXY6"/>
<gene>
    <name evidence="4" type="ORF">H7F21_15785</name>
</gene>
<feature type="DNA-binding region" description="H-T-H motif" evidence="2">
    <location>
        <begin position="47"/>
        <end position="66"/>
    </location>
</feature>
<reference evidence="4" key="1">
    <citation type="submission" date="2020-08" db="EMBL/GenBank/DDBJ databases">
        <title>Winogradskyella ouciana sp. nov., isolated from the hadal seawater of the Mariana Trench.</title>
        <authorList>
            <person name="He X."/>
        </authorList>
    </citation>
    <scope>NUCLEOTIDE SEQUENCE [LARGE SCALE GENOMIC DNA]</scope>
    <source>
        <strain evidence="4">KCTC 52348</strain>
    </source>
</reference>
<dbReference type="GO" id="GO:0003677">
    <property type="term" value="F:DNA binding"/>
    <property type="evidence" value="ECO:0007669"/>
    <property type="project" value="UniProtKB-UniRule"/>
</dbReference>
<dbReference type="PROSITE" id="PS50977">
    <property type="entry name" value="HTH_TETR_2"/>
    <property type="match status" value="1"/>
</dbReference>
<dbReference type="Proteomes" id="UP000533900">
    <property type="component" value="Unassembled WGS sequence"/>
</dbReference>